<dbReference type="Pfam" id="PF12680">
    <property type="entry name" value="SnoaL_2"/>
    <property type="match status" value="1"/>
</dbReference>
<evidence type="ECO:0000313" key="2">
    <source>
        <dbReference type="EMBL" id="GIG86778.1"/>
    </source>
</evidence>
<accession>A0ABQ4DWH0</accession>
<dbReference type="InterPro" id="IPR032710">
    <property type="entry name" value="NTF2-like_dom_sf"/>
</dbReference>
<keyword evidence="2" id="KW-0413">Isomerase</keyword>
<dbReference type="InterPro" id="IPR037401">
    <property type="entry name" value="SnoaL-like"/>
</dbReference>
<feature type="domain" description="SnoaL-like" evidence="1">
    <location>
        <begin position="8"/>
        <end position="111"/>
    </location>
</feature>
<dbReference type="Gene3D" id="3.10.450.50">
    <property type="match status" value="1"/>
</dbReference>
<dbReference type="GO" id="GO:0016853">
    <property type="term" value="F:isomerase activity"/>
    <property type="evidence" value="ECO:0007669"/>
    <property type="project" value="UniProtKB-KW"/>
</dbReference>
<dbReference type="RefSeq" id="WP_203865368.1">
    <property type="nucleotide sequence ID" value="NZ_BONW01000005.1"/>
</dbReference>
<evidence type="ECO:0000313" key="3">
    <source>
        <dbReference type="Proteomes" id="UP000646749"/>
    </source>
</evidence>
<protein>
    <submittedName>
        <fullName evidence="2">Isomerase</fullName>
    </submittedName>
</protein>
<evidence type="ECO:0000259" key="1">
    <source>
        <dbReference type="Pfam" id="PF12680"/>
    </source>
</evidence>
<sequence length="121" mass="12626">MTDFKGLVDQYLALWNEPDPAARSAGIADLFVEDATYTDPLADVGGHAGIGAVISGAREMFPGLRFAPTGDVDGHHDVVRFGWQLVPPAGGEAVAVGFDVAGLADDGRIRAVYGFLDKVPG</sequence>
<gene>
    <name evidence="2" type="ORF">Pen02_17140</name>
</gene>
<proteinExistence type="predicted"/>
<dbReference type="SUPFAM" id="SSF54427">
    <property type="entry name" value="NTF2-like"/>
    <property type="match status" value="1"/>
</dbReference>
<reference evidence="2 3" key="1">
    <citation type="submission" date="2021-01" db="EMBL/GenBank/DDBJ databases">
        <title>Whole genome shotgun sequence of Plantactinospora endophytica NBRC 110450.</title>
        <authorList>
            <person name="Komaki H."/>
            <person name="Tamura T."/>
        </authorList>
    </citation>
    <scope>NUCLEOTIDE SEQUENCE [LARGE SCALE GENOMIC DNA]</scope>
    <source>
        <strain evidence="2 3">NBRC 110450</strain>
    </source>
</reference>
<comment type="caution">
    <text evidence="2">The sequence shown here is derived from an EMBL/GenBank/DDBJ whole genome shotgun (WGS) entry which is preliminary data.</text>
</comment>
<keyword evidence="3" id="KW-1185">Reference proteome</keyword>
<name>A0ABQ4DWH0_9ACTN</name>
<dbReference type="Proteomes" id="UP000646749">
    <property type="component" value="Unassembled WGS sequence"/>
</dbReference>
<dbReference type="EMBL" id="BONW01000005">
    <property type="protein sequence ID" value="GIG86778.1"/>
    <property type="molecule type" value="Genomic_DNA"/>
</dbReference>
<organism evidence="2 3">
    <name type="scientific">Plantactinospora endophytica</name>
    <dbReference type="NCBI Taxonomy" id="673535"/>
    <lineage>
        <taxon>Bacteria</taxon>
        <taxon>Bacillati</taxon>
        <taxon>Actinomycetota</taxon>
        <taxon>Actinomycetes</taxon>
        <taxon>Micromonosporales</taxon>
        <taxon>Micromonosporaceae</taxon>
        <taxon>Plantactinospora</taxon>
    </lineage>
</organism>